<evidence type="ECO:0000313" key="2">
    <source>
        <dbReference type="Proteomes" id="UP000282674"/>
    </source>
</evidence>
<gene>
    <name evidence="1" type="ORF">EBO15_22740</name>
</gene>
<proteinExistence type="predicted"/>
<evidence type="ECO:0000313" key="1">
    <source>
        <dbReference type="EMBL" id="RMI41617.1"/>
    </source>
</evidence>
<dbReference type="AlphaFoldDB" id="A0A3M2LW59"/>
<keyword evidence="2" id="KW-1185">Reference proteome</keyword>
<name>A0A3M2LW59_9ACTN</name>
<organism evidence="1 2">
    <name type="scientific">Actinomadura harenae</name>
    <dbReference type="NCBI Taxonomy" id="2483351"/>
    <lineage>
        <taxon>Bacteria</taxon>
        <taxon>Bacillati</taxon>
        <taxon>Actinomycetota</taxon>
        <taxon>Actinomycetes</taxon>
        <taxon>Streptosporangiales</taxon>
        <taxon>Thermomonosporaceae</taxon>
        <taxon>Actinomadura</taxon>
    </lineage>
</organism>
<reference evidence="1 2" key="1">
    <citation type="submission" date="2018-10" db="EMBL/GenBank/DDBJ databases">
        <title>Isolation from soil.</title>
        <authorList>
            <person name="Hu J."/>
        </authorList>
    </citation>
    <scope>NUCLEOTIDE SEQUENCE [LARGE SCALE GENOMIC DNA]</scope>
    <source>
        <strain evidence="1 2">NEAU-Ht49</strain>
    </source>
</reference>
<dbReference type="RefSeq" id="WP_122196451.1">
    <property type="nucleotide sequence ID" value="NZ_JBHSKC010000038.1"/>
</dbReference>
<sequence>MAAALASSAANGAVGRGEVALTALAKTEQVMPQASATGVRFEPEGVPGGAPVASALLRDRAAAFTFAADPR</sequence>
<comment type="caution">
    <text evidence="1">The sequence shown here is derived from an EMBL/GenBank/DDBJ whole genome shotgun (WGS) entry which is preliminary data.</text>
</comment>
<dbReference type="Proteomes" id="UP000282674">
    <property type="component" value="Unassembled WGS sequence"/>
</dbReference>
<dbReference type="EMBL" id="RFFG01000041">
    <property type="protein sequence ID" value="RMI41617.1"/>
    <property type="molecule type" value="Genomic_DNA"/>
</dbReference>
<protein>
    <submittedName>
        <fullName evidence="1">Uncharacterized protein</fullName>
    </submittedName>
</protein>
<accession>A0A3M2LW59</accession>